<gene>
    <name evidence="2" type="ORF">DY218_27420</name>
</gene>
<feature type="region of interest" description="Disordered" evidence="1">
    <location>
        <begin position="1"/>
        <end position="28"/>
    </location>
</feature>
<protein>
    <submittedName>
        <fullName evidence="2">Uncharacterized protein</fullName>
    </submittedName>
</protein>
<name>A0A372LZ47_9ACTN</name>
<accession>A0A372LZ47</accession>
<feature type="compositionally biased region" description="Polar residues" evidence="1">
    <location>
        <begin position="1"/>
        <end position="11"/>
    </location>
</feature>
<reference evidence="2 3" key="1">
    <citation type="submission" date="2018-08" db="EMBL/GenBank/DDBJ databases">
        <title>Isolation, diversity and antifungal activity of Actinobacteria from wheat.</title>
        <authorList>
            <person name="Han C."/>
        </authorList>
    </citation>
    <scope>NUCLEOTIDE SEQUENCE [LARGE SCALE GENOMIC DNA]</scope>
    <source>
        <strain evidence="2 3">NEAU-YY421</strain>
    </source>
</reference>
<dbReference type="AlphaFoldDB" id="A0A372LZ47"/>
<keyword evidence="3" id="KW-1185">Reference proteome</keyword>
<dbReference type="EMBL" id="QUAK01000194">
    <property type="protein sequence ID" value="RFU83640.1"/>
    <property type="molecule type" value="Genomic_DNA"/>
</dbReference>
<dbReference type="Proteomes" id="UP000263094">
    <property type="component" value="Unassembled WGS sequence"/>
</dbReference>
<dbReference type="RefSeq" id="WP_128558795.1">
    <property type="nucleotide sequence ID" value="NZ_QUAK01000194.1"/>
</dbReference>
<organism evidence="2 3">
    <name type="scientific">Streptomyces triticagri</name>
    <dbReference type="NCBI Taxonomy" id="2293568"/>
    <lineage>
        <taxon>Bacteria</taxon>
        <taxon>Bacillati</taxon>
        <taxon>Actinomycetota</taxon>
        <taxon>Actinomycetes</taxon>
        <taxon>Kitasatosporales</taxon>
        <taxon>Streptomycetaceae</taxon>
        <taxon>Streptomyces</taxon>
    </lineage>
</organism>
<evidence type="ECO:0000313" key="2">
    <source>
        <dbReference type="EMBL" id="RFU83640.1"/>
    </source>
</evidence>
<comment type="caution">
    <text evidence="2">The sequence shown here is derived from an EMBL/GenBank/DDBJ whole genome shotgun (WGS) entry which is preliminary data.</text>
</comment>
<sequence>MHATTVHPSTPESRKPRRDHADDCCTPPKIRPGSRVTYFGSKTIEHGRTFRAYACYCWRCWDLPDLRYRLIDLHADDADRDDYVIRCVRRTSITRH</sequence>
<evidence type="ECO:0000256" key="1">
    <source>
        <dbReference type="SAM" id="MobiDB-lite"/>
    </source>
</evidence>
<proteinExistence type="predicted"/>
<evidence type="ECO:0000313" key="3">
    <source>
        <dbReference type="Proteomes" id="UP000263094"/>
    </source>
</evidence>